<accession>S4NU06</accession>
<dbReference type="EMBL" id="GAIX01013487">
    <property type="protein sequence ID" value="JAA79073.1"/>
    <property type="molecule type" value="Transcribed_RNA"/>
</dbReference>
<reference evidence="1" key="1">
    <citation type="journal article" date="2013" name="BMC Genomics">
        <title>Unscrambling butterfly oogenesis.</title>
        <authorList>
            <person name="Carter J.M."/>
            <person name="Baker S.C."/>
            <person name="Pink R."/>
            <person name="Carter D.R."/>
            <person name="Collins A."/>
            <person name="Tomlin J."/>
            <person name="Gibbs M."/>
            <person name="Breuker C.J."/>
        </authorList>
    </citation>
    <scope>NUCLEOTIDE SEQUENCE</scope>
    <source>
        <tissue evidence="1">Ovary</tissue>
    </source>
</reference>
<reference evidence="1" key="2">
    <citation type="submission" date="2013-05" db="EMBL/GenBank/DDBJ databases">
        <authorList>
            <person name="Carter J.-M."/>
            <person name="Baker S.C."/>
            <person name="Pink R."/>
            <person name="Carter D.R.F."/>
            <person name="Collins A."/>
            <person name="Tomlin J."/>
            <person name="Gibbs M."/>
            <person name="Breuker C.J."/>
        </authorList>
    </citation>
    <scope>NUCLEOTIDE SEQUENCE</scope>
    <source>
        <tissue evidence="1">Ovary</tissue>
    </source>
</reference>
<feature type="non-terminal residue" evidence="1">
    <location>
        <position position="73"/>
    </location>
</feature>
<protein>
    <submittedName>
        <fullName evidence="1">Uncharacterized protein</fullName>
    </submittedName>
</protein>
<proteinExistence type="predicted"/>
<sequence>MLTSHSWAHAFSLIGRFLEHRPAMLLQASWWALSTHKLVIITEKVGLTCSPWHSSCNYQFLTYLLPNNCRPDL</sequence>
<evidence type="ECO:0000313" key="1">
    <source>
        <dbReference type="EMBL" id="JAA79073.1"/>
    </source>
</evidence>
<name>S4NU06_9NEOP</name>
<dbReference type="AlphaFoldDB" id="S4NU06"/>
<organism evidence="1">
    <name type="scientific">Pararge aegeria</name>
    <name type="common">speckled wood butterfly</name>
    <dbReference type="NCBI Taxonomy" id="116150"/>
    <lineage>
        <taxon>Eukaryota</taxon>
        <taxon>Metazoa</taxon>
        <taxon>Ecdysozoa</taxon>
        <taxon>Arthropoda</taxon>
        <taxon>Hexapoda</taxon>
        <taxon>Insecta</taxon>
        <taxon>Pterygota</taxon>
        <taxon>Neoptera</taxon>
        <taxon>Endopterygota</taxon>
        <taxon>Lepidoptera</taxon>
        <taxon>Glossata</taxon>
        <taxon>Ditrysia</taxon>
        <taxon>Papilionoidea</taxon>
        <taxon>Nymphalidae</taxon>
        <taxon>Satyrinae</taxon>
        <taxon>Satyrini</taxon>
        <taxon>Parargina</taxon>
        <taxon>Pararge</taxon>
    </lineage>
</organism>